<reference evidence="2" key="1">
    <citation type="journal article" date="2019" name="Int. J. Syst. Evol. Microbiol.">
        <title>The Global Catalogue of Microorganisms (GCM) 10K type strain sequencing project: providing services to taxonomists for standard genome sequencing and annotation.</title>
        <authorList>
            <consortium name="The Broad Institute Genomics Platform"/>
            <consortium name="The Broad Institute Genome Sequencing Center for Infectious Disease"/>
            <person name="Wu L."/>
            <person name="Ma J."/>
        </authorList>
    </citation>
    <scope>NUCLEOTIDE SEQUENCE [LARGE SCALE GENOMIC DNA]</scope>
    <source>
        <strain evidence="2">CECT 8288</strain>
    </source>
</reference>
<dbReference type="Proteomes" id="UP001595710">
    <property type="component" value="Unassembled WGS sequence"/>
</dbReference>
<keyword evidence="2" id="KW-1185">Reference proteome</keyword>
<evidence type="ECO:0000313" key="1">
    <source>
        <dbReference type="EMBL" id="MFC3702995.1"/>
    </source>
</evidence>
<organism evidence="1 2">
    <name type="scientific">Reinekea marina</name>
    <dbReference type="NCBI Taxonomy" id="1310421"/>
    <lineage>
        <taxon>Bacteria</taxon>
        <taxon>Pseudomonadati</taxon>
        <taxon>Pseudomonadota</taxon>
        <taxon>Gammaproteobacteria</taxon>
        <taxon>Oceanospirillales</taxon>
        <taxon>Saccharospirillaceae</taxon>
        <taxon>Reinekea</taxon>
    </lineage>
</organism>
<name>A0ABV7WX16_9GAMM</name>
<comment type="caution">
    <text evidence="1">The sequence shown here is derived from an EMBL/GenBank/DDBJ whole genome shotgun (WGS) entry which is preliminary data.</text>
</comment>
<evidence type="ECO:0008006" key="3">
    <source>
        <dbReference type="Google" id="ProtNLM"/>
    </source>
</evidence>
<protein>
    <recommendedName>
        <fullName evidence="3">Lipoprotein</fullName>
    </recommendedName>
</protein>
<accession>A0ABV7WX16</accession>
<dbReference type="EMBL" id="JBHRYN010000069">
    <property type="protein sequence ID" value="MFC3702995.1"/>
    <property type="molecule type" value="Genomic_DNA"/>
</dbReference>
<evidence type="ECO:0000313" key="2">
    <source>
        <dbReference type="Proteomes" id="UP001595710"/>
    </source>
</evidence>
<proteinExistence type="predicted"/>
<sequence>MKLKLLATITAFSTLTGCASLTYQATVEPEKIATGYRCDIKEKVSATSGNTTYQLINLISEEVKEESQCKPENFTQKAYLRYILVDSVSGQKKYGSQFAFRRENGRFGFMDNWVDLKAIYKDLDRDKLINFAENLPYRYEDEVNTPDYAFWSKTYRNSANNEYIFLRSNGDSGLKRTVRNGNSSVEQCSTDGVTWTDC</sequence>
<dbReference type="RefSeq" id="WP_290280152.1">
    <property type="nucleotide sequence ID" value="NZ_JAUFQI010000001.1"/>
</dbReference>
<dbReference type="PROSITE" id="PS51257">
    <property type="entry name" value="PROKAR_LIPOPROTEIN"/>
    <property type="match status" value="1"/>
</dbReference>
<gene>
    <name evidence="1" type="ORF">ACFOND_15295</name>
</gene>